<feature type="transmembrane region" description="Helical" evidence="8">
    <location>
        <begin position="195"/>
        <end position="225"/>
    </location>
</feature>
<dbReference type="OrthoDB" id="345761at2"/>
<comment type="caution">
    <text evidence="10">The sequence shown here is derived from an EMBL/GenBank/DDBJ whole genome shotgun (WGS) entry which is preliminary data.</text>
</comment>
<keyword evidence="2" id="KW-1003">Cell membrane</keyword>
<dbReference type="GO" id="GO:0016763">
    <property type="term" value="F:pentosyltransferase activity"/>
    <property type="evidence" value="ECO:0007669"/>
    <property type="project" value="TreeGrafter"/>
</dbReference>
<dbReference type="InterPro" id="IPR038731">
    <property type="entry name" value="RgtA/B/C-like"/>
</dbReference>
<sequence>MLVTSSRPSARVSTLVPTLMTKRLYMGAKVRQAPRYLCRMRYPWWVVLGSFFLLAVAMRWGSFFISVINHDESTYIVIADELLRGEVYLRDVIDTKPIGIFWVYAALIKLTGGSIALLRLAAAAVVALGAFLLSVATFRATHRPVSGYVAGVVYILMCSVYKFYGVSPNTEIFFNVFTIAAVAAAVATSRKQWLVAGLLLGTGFIIKPFVAAEALAVGLYLVWYYRREPARMVGRGLLLVGGFLAPVAGVVAYYYHLGLVDALWFYSVEVGGAYPIELPWYLRLKFMGDYLLRYAPIVLLGVVAQVRSRSDERLGPWTAYLALQFLLVTVVVLMTGKRFGHYQIQLHPIVALYVGAWVGHAWEQLLYRRWVPRAVAAVAVALGVVHYTYYKGKPDEPRQIAEYLAPRLGPGETFFPLNGFQITYHLLDRPVPTPYVHSSLLSFEHHTQAFQIDEAAEAQRIIDDRSVRYLVGRIHDPEVNTTISRSLLPHFRPEGDLNGELRVWVRNPD</sequence>
<gene>
    <name evidence="10" type="ORF">CGL56_05035</name>
</gene>
<dbReference type="EMBL" id="PDLO01000001">
    <property type="protein sequence ID" value="PHL00400.1"/>
    <property type="molecule type" value="Genomic_DNA"/>
</dbReference>
<proteinExistence type="predicted"/>
<keyword evidence="11" id="KW-1185">Reference proteome</keyword>
<keyword evidence="7 8" id="KW-0472">Membrane</keyword>
<evidence type="ECO:0000256" key="1">
    <source>
        <dbReference type="ARBA" id="ARBA00004651"/>
    </source>
</evidence>
<evidence type="ECO:0000256" key="8">
    <source>
        <dbReference type="SAM" id="Phobius"/>
    </source>
</evidence>
<name>A0A2G0CK95_9BACT</name>
<dbReference type="GO" id="GO:0009103">
    <property type="term" value="P:lipopolysaccharide biosynthetic process"/>
    <property type="evidence" value="ECO:0007669"/>
    <property type="project" value="UniProtKB-ARBA"/>
</dbReference>
<evidence type="ECO:0000256" key="7">
    <source>
        <dbReference type="ARBA" id="ARBA00023136"/>
    </source>
</evidence>
<evidence type="ECO:0000313" key="11">
    <source>
        <dbReference type="Proteomes" id="UP000226437"/>
    </source>
</evidence>
<keyword evidence="6 8" id="KW-1133">Transmembrane helix</keyword>
<feature type="domain" description="Glycosyltransferase RgtA/B/C/D-like" evidence="9">
    <location>
        <begin position="96"/>
        <end position="227"/>
    </location>
</feature>
<feature type="transmembrane region" description="Helical" evidence="8">
    <location>
        <begin position="120"/>
        <end position="139"/>
    </location>
</feature>
<feature type="transmembrane region" description="Helical" evidence="8">
    <location>
        <begin position="44"/>
        <end position="68"/>
    </location>
</feature>
<dbReference type="Pfam" id="PF13231">
    <property type="entry name" value="PMT_2"/>
    <property type="match status" value="1"/>
</dbReference>
<accession>A0A2G0CK95</accession>
<dbReference type="InterPro" id="IPR050297">
    <property type="entry name" value="LipidA_mod_glycosyltrf_83"/>
</dbReference>
<feature type="transmembrane region" description="Helical" evidence="8">
    <location>
        <begin position="314"/>
        <end position="334"/>
    </location>
</feature>
<feature type="transmembrane region" description="Helical" evidence="8">
    <location>
        <begin position="291"/>
        <end position="308"/>
    </location>
</feature>
<keyword evidence="3" id="KW-0328">Glycosyltransferase</keyword>
<organism evidence="10 11">
    <name type="scientific">Neolewinella marina</name>
    <dbReference type="NCBI Taxonomy" id="438751"/>
    <lineage>
        <taxon>Bacteria</taxon>
        <taxon>Pseudomonadati</taxon>
        <taxon>Bacteroidota</taxon>
        <taxon>Saprospiria</taxon>
        <taxon>Saprospirales</taxon>
        <taxon>Lewinellaceae</taxon>
        <taxon>Neolewinella</taxon>
    </lineage>
</organism>
<keyword evidence="5 8" id="KW-0812">Transmembrane</keyword>
<dbReference type="PANTHER" id="PTHR33908">
    <property type="entry name" value="MANNOSYLTRANSFERASE YKCB-RELATED"/>
    <property type="match status" value="1"/>
</dbReference>
<dbReference type="Proteomes" id="UP000226437">
    <property type="component" value="Unassembled WGS sequence"/>
</dbReference>
<reference evidence="10 11" key="1">
    <citation type="submission" date="2017-10" db="EMBL/GenBank/DDBJ databases">
        <title>The draft genome sequence of Lewinella marina KCTC 32374.</title>
        <authorList>
            <person name="Wang K."/>
        </authorList>
    </citation>
    <scope>NUCLEOTIDE SEQUENCE [LARGE SCALE GENOMIC DNA]</scope>
    <source>
        <strain evidence="10 11">MKG-38</strain>
    </source>
</reference>
<evidence type="ECO:0000256" key="3">
    <source>
        <dbReference type="ARBA" id="ARBA00022676"/>
    </source>
</evidence>
<keyword evidence="4" id="KW-0808">Transferase</keyword>
<dbReference type="PANTHER" id="PTHR33908:SF11">
    <property type="entry name" value="MEMBRANE PROTEIN"/>
    <property type="match status" value="1"/>
</dbReference>
<dbReference type="AlphaFoldDB" id="A0A2G0CK95"/>
<evidence type="ECO:0000256" key="4">
    <source>
        <dbReference type="ARBA" id="ARBA00022679"/>
    </source>
</evidence>
<feature type="transmembrane region" description="Helical" evidence="8">
    <location>
        <begin position="237"/>
        <end position="257"/>
    </location>
</feature>
<evidence type="ECO:0000313" key="10">
    <source>
        <dbReference type="EMBL" id="PHL00400.1"/>
    </source>
</evidence>
<protein>
    <recommendedName>
        <fullName evidence="9">Glycosyltransferase RgtA/B/C/D-like domain-containing protein</fullName>
    </recommendedName>
</protein>
<feature type="transmembrane region" description="Helical" evidence="8">
    <location>
        <begin position="145"/>
        <end position="165"/>
    </location>
</feature>
<evidence type="ECO:0000256" key="6">
    <source>
        <dbReference type="ARBA" id="ARBA00022989"/>
    </source>
</evidence>
<evidence type="ECO:0000259" key="9">
    <source>
        <dbReference type="Pfam" id="PF13231"/>
    </source>
</evidence>
<comment type="subcellular location">
    <subcellularLocation>
        <location evidence="1">Cell membrane</location>
        <topology evidence="1">Multi-pass membrane protein</topology>
    </subcellularLocation>
</comment>
<evidence type="ECO:0000256" key="2">
    <source>
        <dbReference type="ARBA" id="ARBA00022475"/>
    </source>
</evidence>
<dbReference type="GO" id="GO:0005886">
    <property type="term" value="C:plasma membrane"/>
    <property type="evidence" value="ECO:0007669"/>
    <property type="project" value="UniProtKB-SubCell"/>
</dbReference>
<evidence type="ECO:0000256" key="5">
    <source>
        <dbReference type="ARBA" id="ARBA00022692"/>
    </source>
</evidence>